<comment type="caution">
    <text evidence="1">The sequence shown here is derived from an EMBL/GenBank/DDBJ whole genome shotgun (WGS) entry which is preliminary data.</text>
</comment>
<gene>
    <name evidence="1" type="ORF">GCM10010468_37060</name>
</gene>
<reference evidence="2" key="1">
    <citation type="journal article" date="2019" name="Int. J. Syst. Evol. Microbiol.">
        <title>The Global Catalogue of Microorganisms (GCM) 10K type strain sequencing project: providing services to taxonomists for standard genome sequencing and annotation.</title>
        <authorList>
            <consortium name="The Broad Institute Genomics Platform"/>
            <consortium name="The Broad Institute Genome Sequencing Center for Infectious Disease"/>
            <person name="Wu L."/>
            <person name="Ma J."/>
        </authorList>
    </citation>
    <scope>NUCLEOTIDE SEQUENCE [LARGE SCALE GENOMIC DNA]</scope>
    <source>
        <strain evidence="2">JCM 9377</strain>
    </source>
</reference>
<evidence type="ECO:0000313" key="1">
    <source>
        <dbReference type="EMBL" id="GAA3215552.1"/>
    </source>
</evidence>
<dbReference type="Proteomes" id="UP001501237">
    <property type="component" value="Unassembled WGS sequence"/>
</dbReference>
<proteinExistence type="predicted"/>
<dbReference type="RefSeq" id="WP_344829612.1">
    <property type="nucleotide sequence ID" value="NZ_BAAAUV010000008.1"/>
</dbReference>
<name>A0ABP6QAF9_9ACTN</name>
<sequence>MTKNKPVPGAEDLYPHLSALHAPGNVLDGEVVCSPRVLGLLLAPSVEEFERVWSQRQGAIVTGLCAGRFDYPREWEQGAKRRTKELQARYGTDDMVGILRGLHAEYGVLPTGASA</sequence>
<dbReference type="EMBL" id="BAAAUV010000008">
    <property type="protein sequence ID" value="GAA3215552.1"/>
    <property type="molecule type" value="Genomic_DNA"/>
</dbReference>
<evidence type="ECO:0000313" key="2">
    <source>
        <dbReference type="Proteomes" id="UP001501237"/>
    </source>
</evidence>
<protein>
    <submittedName>
        <fullName evidence="1">Uncharacterized protein</fullName>
    </submittedName>
</protein>
<keyword evidence="2" id="KW-1185">Reference proteome</keyword>
<organism evidence="1 2">
    <name type="scientific">Actinocorallia longicatena</name>
    <dbReference type="NCBI Taxonomy" id="111803"/>
    <lineage>
        <taxon>Bacteria</taxon>
        <taxon>Bacillati</taxon>
        <taxon>Actinomycetota</taxon>
        <taxon>Actinomycetes</taxon>
        <taxon>Streptosporangiales</taxon>
        <taxon>Thermomonosporaceae</taxon>
        <taxon>Actinocorallia</taxon>
    </lineage>
</organism>
<accession>A0ABP6QAF9</accession>